<dbReference type="InterPro" id="IPR001579">
    <property type="entry name" value="Glyco_hydro_18_chit_AS"/>
</dbReference>
<evidence type="ECO:0000256" key="6">
    <source>
        <dbReference type="RuleBase" id="RU004453"/>
    </source>
</evidence>
<accession>A0A1C7H5N7</accession>
<dbReference type="Gene3D" id="3.20.20.80">
    <property type="entry name" value="Glycosidases"/>
    <property type="match status" value="1"/>
</dbReference>
<dbReference type="InterPro" id="IPR011583">
    <property type="entry name" value="Chitinase_II/V-like_cat"/>
</dbReference>
<dbReference type="AlphaFoldDB" id="A0A1C7H5N7"/>
<evidence type="ECO:0000256" key="3">
    <source>
        <dbReference type="ARBA" id="ARBA00022801"/>
    </source>
</evidence>
<dbReference type="Gene3D" id="3.40.5.30">
    <property type="entry name" value="(Trans)glycosidases - domain 2"/>
    <property type="match status" value="1"/>
</dbReference>
<evidence type="ECO:0000256" key="5">
    <source>
        <dbReference type="RuleBase" id="RU000489"/>
    </source>
</evidence>
<comment type="similarity">
    <text evidence="6">Belongs to the glycosyl hydrolase 18 family.</text>
</comment>
<dbReference type="GO" id="GO:0005975">
    <property type="term" value="P:carbohydrate metabolic process"/>
    <property type="evidence" value="ECO:0007669"/>
    <property type="project" value="InterPro"/>
</dbReference>
<dbReference type="PROSITE" id="PS51910">
    <property type="entry name" value="GH18_2"/>
    <property type="match status" value="1"/>
</dbReference>
<dbReference type="PROSITE" id="PS01095">
    <property type="entry name" value="GH18_1"/>
    <property type="match status" value="1"/>
</dbReference>
<evidence type="ECO:0000313" key="9">
    <source>
        <dbReference type="Proteomes" id="UP000092631"/>
    </source>
</evidence>
<dbReference type="InterPro" id="IPR001223">
    <property type="entry name" value="Glyco_hydro18_cat"/>
</dbReference>
<dbReference type="SMART" id="SM00636">
    <property type="entry name" value="Glyco_18"/>
    <property type="match status" value="1"/>
</dbReference>
<dbReference type="PANTHER" id="PTHR11177:SF317">
    <property type="entry name" value="CHITINASE 12-RELATED"/>
    <property type="match status" value="1"/>
</dbReference>
<reference evidence="9" key="1">
    <citation type="submission" date="2016-04" db="EMBL/GenBank/DDBJ databases">
        <title>Complete Genome Sequences of Twelve Strains of a Stable Defined Moderately Diverse Mouse Microbiota 2 (sDMDMm2).</title>
        <authorList>
            <person name="Uchimura Y."/>
            <person name="Wyss M."/>
            <person name="Brugiroux S."/>
            <person name="Limenitakis J.P."/>
            <person name="Stecher B."/>
            <person name="McCoy K.D."/>
            <person name="Macpherson A.J."/>
        </authorList>
    </citation>
    <scope>NUCLEOTIDE SEQUENCE [LARGE SCALE GENOMIC DNA]</scope>
    <source>
        <strain evidence="9">I48</strain>
    </source>
</reference>
<dbReference type="OrthoDB" id="9775889at2"/>
<dbReference type="GO" id="GO:0008843">
    <property type="term" value="F:endochitinase activity"/>
    <property type="evidence" value="ECO:0007669"/>
    <property type="project" value="UniProtKB-EC"/>
</dbReference>
<dbReference type="Proteomes" id="UP000092631">
    <property type="component" value="Chromosome"/>
</dbReference>
<dbReference type="InterPro" id="IPR017853">
    <property type="entry name" value="GH"/>
</dbReference>
<evidence type="ECO:0000256" key="4">
    <source>
        <dbReference type="ARBA" id="ARBA00023295"/>
    </source>
</evidence>
<organism evidence="8 9">
    <name type="scientific">Bacteroides caecimuris</name>
    <dbReference type="NCBI Taxonomy" id="1796613"/>
    <lineage>
        <taxon>Bacteria</taxon>
        <taxon>Pseudomonadati</taxon>
        <taxon>Bacteroidota</taxon>
        <taxon>Bacteroidia</taxon>
        <taxon>Bacteroidales</taxon>
        <taxon>Bacteroidaceae</taxon>
        <taxon>Bacteroides</taxon>
    </lineage>
</organism>
<feature type="domain" description="GH18" evidence="7">
    <location>
        <begin position="26"/>
        <end position="321"/>
    </location>
</feature>
<dbReference type="Pfam" id="PF00704">
    <property type="entry name" value="Glyco_hydro_18"/>
    <property type="match status" value="1"/>
</dbReference>
<dbReference type="PANTHER" id="PTHR11177">
    <property type="entry name" value="CHITINASE"/>
    <property type="match status" value="1"/>
</dbReference>
<dbReference type="SUPFAM" id="SSF51445">
    <property type="entry name" value="(Trans)glycosidases"/>
    <property type="match status" value="1"/>
</dbReference>
<dbReference type="GO" id="GO:0008061">
    <property type="term" value="F:chitin binding"/>
    <property type="evidence" value="ECO:0007669"/>
    <property type="project" value="InterPro"/>
</dbReference>
<evidence type="ECO:0000259" key="7">
    <source>
        <dbReference type="PROSITE" id="PS51910"/>
    </source>
</evidence>
<dbReference type="GeneID" id="82188995"/>
<evidence type="ECO:0000313" key="8">
    <source>
        <dbReference type="EMBL" id="ANU59182.1"/>
    </source>
</evidence>
<comment type="catalytic activity">
    <reaction evidence="1">
        <text>Random endo-hydrolysis of N-acetyl-beta-D-glucosaminide (1-&gt;4)-beta-linkages in chitin and chitodextrins.</text>
        <dbReference type="EC" id="3.2.1.14"/>
    </reaction>
</comment>
<sequence length="321" mass="36666">MLMLRKIVFFFFFLFVGLSLFAQQDYMVSSYVRGNFYNRGRISTESLRASDDLIFLNVHPNKDGSLSFENPRAFQGKGVTTWEGLIKSVRAKVKGTKVKIRLGASSGEWKAMVADEAARTTFAKNIKTVLEKNKLDGIDLDFEWAENEKEYEDYSLAILKMREVLGDKYLFSVSLHPVCYKISKEAIEAVDFISLQCYGPSPVRFPIEKYCSDIQMVLEYGIPKEKLVAGVPFYGVTKDNSKKTEAYFNFVQNGLVTSPAQNEVIYQGDTYVFDGQDNIRIKTRYAKEQKLKGMMSWDLATDLPLSDSRSLLKTMTEELRE</sequence>
<dbReference type="KEGG" id="bcae:A4V03_17810"/>
<keyword evidence="4 5" id="KW-0326">Glycosidase</keyword>
<keyword evidence="3 5" id="KW-0378">Hydrolase</keyword>
<evidence type="ECO:0000256" key="2">
    <source>
        <dbReference type="ARBA" id="ARBA00012729"/>
    </source>
</evidence>
<proteinExistence type="inferred from homology"/>
<dbReference type="EMBL" id="CP015401">
    <property type="protein sequence ID" value="ANU59182.1"/>
    <property type="molecule type" value="Genomic_DNA"/>
</dbReference>
<dbReference type="EC" id="3.2.1.14" evidence="2"/>
<dbReference type="RefSeq" id="WP_065539840.1">
    <property type="nucleotide sequence ID" value="NZ_CAPDLJ010000026.1"/>
</dbReference>
<protein>
    <recommendedName>
        <fullName evidence="2">chitinase</fullName>
        <ecNumber evidence="2">3.2.1.14</ecNumber>
    </recommendedName>
</protein>
<gene>
    <name evidence="8" type="ORF">A4V03_17810</name>
</gene>
<name>A0A1C7H5N7_9BACE</name>
<dbReference type="InterPro" id="IPR050314">
    <property type="entry name" value="Glycosyl_Hydrlase_18"/>
</dbReference>
<keyword evidence="9" id="KW-1185">Reference proteome</keyword>
<evidence type="ECO:0000256" key="1">
    <source>
        <dbReference type="ARBA" id="ARBA00000822"/>
    </source>
</evidence>